<comment type="caution">
    <text evidence="2">The sequence shown here is derived from an EMBL/GenBank/DDBJ whole genome shotgun (WGS) entry which is preliminary data.</text>
</comment>
<proteinExistence type="predicted"/>
<gene>
    <name evidence="2" type="ORF">PCOR1329_LOCUS33259</name>
</gene>
<feature type="non-terminal residue" evidence="2">
    <location>
        <position position="179"/>
    </location>
</feature>
<name>A0ABN9SWI1_9DINO</name>
<evidence type="ECO:0000313" key="3">
    <source>
        <dbReference type="Proteomes" id="UP001189429"/>
    </source>
</evidence>
<protein>
    <recommendedName>
        <fullName evidence="4">Cellulase</fullName>
    </recommendedName>
</protein>
<organism evidence="2 3">
    <name type="scientific">Prorocentrum cordatum</name>
    <dbReference type="NCBI Taxonomy" id="2364126"/>
    <lineage>
        <taxon>Eukaryota</taxon>
        <taxon>Sar</taxon>
        <taxon>Alveolata</taxon>
        <taxon>Dinophyceae</taxon>
        <taxon>Prorocentrales</taxon>
        <taxon>Prorocentraceae</taxon>
        <taxon>Prorocentrum</taxon>
    </lineage>
</organism>
<sequence length="179" mass="17756">MAPAFVMLPVCLYAIGSMSPGAEAKEHAVSGNRRFLAKAQSEGQQCGSSGSDGHFYGDCSSGLECVAPAAGPPVGAPSTCQKVGQQVGQQCGSSGSDGHFYGDCSPGLACVPPWALPASATRCAAASGPTGTMSMAPAARARRVLARPPRLAGSGLASATCTATALIADLRRAKGSNVA</sequence>
<keyword evidence="1" id="KW-0732">Signal</keyword>
<evidence type="ECO:0000313" key="2">
    <source>
        <dbReference type="EMBL" id="CAK0836902.1"/>
    </source>
</evidence>
<evidence type="ECO:0008006" key="4">
    <source>
        <dbReference type="Google" id="ProtNLM"/>
    </source>
</evidence>
<accession>A0ABN9SWI1</accession>
<feature type="chain" id="PRO_5045477226" description="Cellulase" evidence="1">
    <location>
        <begin position="25"/>
        <end position="179"/>
    </location>
</feature>
<reference evidence="2" key="1">
    <citation type="submission" date="2023-10" db="EMBL/GenBank/DDBJ databases">
        <authorList>
            <person name="Chen Y."/>
            <person name="Shah S."/>
            <person name="Dougan E. K."/>
            <person name="Thang M."/>
            <person name="Chan C."/>
        </authorList>
    </citation>
    <scope>NUCLEOTIDE SEQUENCE [LARGE SCALE GENOMIC DNA]</scope>
</reference>
<feature type="signal peptide" evidence="1">
    <location>
        <begin position="1"/>
        <end position="24"/>
    </location>
</feature>
<evidence type="ECO:0000256" key="1">
    <source>
        <dbReference type="SAM" id="SignalP"/>
    </source>
</evidence>
<dbReference type="EMBL" id="CAUYUJ010013903">
    <property type="protein sequence ID" value="CAK0836902.1"/>
    <property type="molecule type" value="Genomic_DNA"/>
</dbReference>
<keyword evidence="3" id="KW-1185">Reference proteome</keyword>
<dbReference type="Proteomes" id="UP001189429">
    <property type="component" value="Unassembled WGS sequence"/>
</dbReference>